<dbReference type="Proteomes" id="UP000317944">
    <property type="component" value="Unassembled WGS sequence"/>
</dbReference>
<protein>
    <submittedName>
        <fullName evidence="1">Uncharacterized protein</fullName>
    </submittedName>
</protein>
<gene>
    <name evidence="1" type="ORF">C7Y47_00325</name>
</gene>
<name>A0A544V0A0_LYSSH</name>
<proteinExistence type="predicted"/>
<dbReference type="InterPro" id="IPR008983">
    <property type="entry name" value="Tumour_necrosis_fac-like_dom"/>
</dbReference>
<accession>A0A544V0A0</accession>
<reference evidence="1 2" key="1">
    <citation type="submission" date="2018-03" db="EMBL/GenBank/DDBJ databases">
        <title>Aerobic endospore-forming bacteria genome sequencing and assembly.</title>
        <authorList>
            <person name="Cavalcante D.A."/>
            <person name="Driks A."/>
            <person name="Putonti C."/>
            <person name="De-Souza M.T."/>
        </authorList>
    </citation>
    <scope>NUCLEOTIDE SEQUENCE [LARGE SCALE GENOMIC DNA]</scope>
    <source>
        <strain evidence="1 2">SDF0037</strain>
    </source>
</reference>
<evidence type="ECO:0000313" key="1">
    <source>
        <dbReference type="EMBL" id="TQR39528.1"/>
    </source>
</evidence>
<dbReference type="EMBL" id="SADV01000001">
    <property type="protein sequence ID" value="TQR39528.1"/>
    <property type="molecule type" value="Genomic_DNA"/>
</dbReference>
<dbReference type="Gene3D" id="2.60.120.40">
    <property type="match status" value="1"/>
</dbReference>
<evidence type="ECO:0000313" key="2">
    <source>
        <dbReference type="Proteomes" id="UP000317944"/>
    </source>
</evidence>
<comment type="caution">
    <text evidence="1">The sequence shown here is derived from an EMBL/GenBank/DDBJ whole genome shotgun (WGS) entry which is preliminary data.</text>
</comment>
<sequence length="291" mass="29825">MSSSADFACSGGCGAIPMSGSPAILFTVVQNGTSIQLQGMSDVLLAPNTAYLAEYNVQFSTPTVGFALSSELTLNGSLIPGSQTLSFPSTIPPGLNTPVSSVSGGAVFNTPSTPNPSVLQLVGFPPSGVAGANYSSVNLRIVEVDPSNGGSVTNNNAGIYGYGYVDVGFDEPIPFLEAEVTNGTGINFSSNTPTSISLAPNATYFVSYNFIACPLIVGLAVRVILSLNNVFLNQSLSLAPALTDLSTIFTSAAGSAVFNTGADPNQILELINNTNTMTKFVSANINIVQIG</sequence>
<dbReference type="RefSeq" id="WP_142506952.1">
    <property type="nucleotide sequence ID" value="NZ_SADV01000001.1"/>
</dbReference>
<dbReference type="OrthoDB" id="2562173at2"/>
<organism evidence="1 2">
    <name type="scientific">Lysinibacillus sphaericus</name>
    <name type="common">Bacillus sphaericus</name>
    <dbReference type="NCBI Taxonomy" id="1421"/>
    <lineage>
        <taxon>Bacteria</taxon>
        <taxon>Bacillati</taxon>
        <taxon>Bacillota</taxon>
        <taxon>Bacilli</taxon>
        <taxon>Bacillales</taxon>
        <taxon>Bacillaceae</taxon>
        <taxon>Lysinibacillus</taxon>
    </lineage>
</organism>
<dbReference type="AlphaFoldDB" id="A0A544V0A0"/>